<sequence>MRTVVLTRPQPVHDGVSSFLSQRHVPLLSLPTLHVGLRIHPEFESHLQHNWNAYHGVMFVSQHAVQFAAQRLQALNLNWRTELWAAAVGQTTAVSVQRAWPHAQVICPAVNEMPDSERLWSTLQSQTADWASQRVLIVRAQNGRDAFLNWLRGAGATVDVWSCYQRENLSWSELQYHAFVSALHQTGVVLSITSQEGLNSLLNNLQHLNERDKHTLLQQPVLTLHPSIATHARKCGFVSVHVAPIAELGAHLAQLA</sequence>
<reference evidence="11 12" key="1">
    <citation type="submission" date="2019-03" db="EMBL/GenBank/DDBJ databases">
        <title>Genomic Encyclopedia of Type Strains, Phase IV (KMG-IV): sequencing the most valuable type-strain genomes for metagenomic binning, comparative biology and taxonomic classification.</title>
        <authorList>
            <person name="Goeker M."/>
        </authorList>
    </citation>
    <scope>NUCLEOTIDE SEQUENCE [LARGE SCALE GENOMIC DNA]</scope>
    <source>
        <strain evidence="11 12">DSM 102852</strain>
    </source>
</reference>
<evidence type="ECO:0000256" key="4">
    <source>
        <dbReference type="ARBA" id="ARBA00023239"/>
    </source>
</evidence>
<comment type="function">
    <text evidence="6 9">Catalyzes cyclization of the linear tetrapyrrole, hydroxymethylbilane, to the macrocyclic uroporphyrinogen III.</text>
</comment>
<evidence type="ECO:0000256" key="6">
    <source>
        <dbReference type="ARBA" id="ARBA00037589"/>
    </source>
</evidence>
<dbReference type="GO" id="GO:0004852">
    <property type="term" value="F:uroporphyrinogen-III synthase activity"/>
    <property type="evidence" value="ECO:0007669"/>
    <property type="project" value="UniProtKB-UniRule"/>
</dbReference>
<dbReference type="PANTHER" id="PTHR38042">
    <property type="entry name" value="UROPORPHYRINOGEN-III SYNTHASE, CHLOROPLASTIC"/>
    <property type="match status" value="1"/>
</dbReference>
<organism evidence="11 12">
    <name type="scientific">Hydromonas duriensis</name>
    <dbReference type="NCBI Taxonomy" id="1527608"/>
    <lineage>
        <taxon>Bacteria</taxon>
        <taxon>Pseudomonadati</taxon>
        <taxon>Pseudomonadota</taxon>
        <taxon>Betaproteobacteria</taxon>
        <taxon>Burkholderiales</taxon>
        <taxon>Burkholderiaceae</taxon>
        <taxon>Hydromonas</taxon>
    </lineage>
</organism>
<dbReference type="AlphaFoldDB" id="A0A4R6Y3P9"/>
<dbReference type="PANTHER" id="PTHR38042:SF1">
    <property type="entry name" value="UROPORPHYRINOGEN-III SYNTHASE, CHLOROPLASTIC"/>
    <property type="match status" value="1"/>
</dbReference>
<feature type="domain" description="Tetrapyrrole biosynthesis uroporphyrinogen III synthase" evidence="10">
    <location>
        <begin position="38"/>
        <end position="250"/>
    </location>
</feature>
<proteinExistence type="inferred from homology"/>
<dbReference type="CDD" id="cd06578">
    <property type="entry name" value="HemD"/>
    <property type="match status" value="1"/>
</dbReference>
<evidence type="ECO:0000256" key="1">
    <source>
        <dbReference type="ARBA" id="ARBA00004772"/>
    </source>
</evidence>
<comment type="similarity">
    <text evidence="2 9">Belongs to the uroporphyrinogen-III synthase family.</text>
</comment>
<comment type="caution">
    <text evidence="11">The sequence shown here is derived from an EMBL/GenBank/DDBJ whole genome shotgun (WGS) entry which is preliminary data.</text>
</comment>
<dbReference type="Proteomes" id="UP000294480">
    <property type="component" value="Unassembled WGS sequence"/>
</dbReference>
<comment type="catalytic activity">
    <reaction evidence="8 9">
        <text>hydroxymethylbilane = uroporphyrinogen III + H2O</text>
        <dbReference type="Rhea" id="RHEA:18965"/>
        <dbReference type="ChEBI" id="CHEBI:15377"/>
        <dbReference type="ChEBI" id="CHEBI:57308"/>
        <dbReference type="ChEBI" id="CHEBI:57845"/>
        <dbReference type="EC" id="4.2.1.75"/>
    </reaction>
</comment>
<dbReference type="Gene3D" id="3.40.50.10090">
    <property type="match status" value="2"/>
</dbReference>
<dbReference type="UniPathway" id="UPA00251">
    <property type="reaction ID" value="UER00320"/>
</dbReference>
<keyword evidence="12" id="KW-1185">Reference proteome</keyword>
<evidence type="ECO:0000256" key="5">
    <source>
        <dbReference type="ARBA" id="ARBA00023244"/>
    </source>
</evidence>
<evidence type="ECO:0000256" key="9">
    <source>
        <dbReference type="RuleBase" id="RU366031"/>
    </source>
</evidence>
<dbReference type="Pfam" id="PF02602">
    <property type="entry name" value="HEM4"/>
    <property type="match status" value="1"/>
</dbReference>
<keyword evidence="5 9" id="KW-0627">Porphyrin biosynthesis</keyword>
<evidence type="ECO:0000259" key="10">
    <source>
        <dbReference type="Pfam" id="PF02602"/>
    </source>
</evidence>
<dbReference type="InterPro" id="IPR003754">
    <property type="entry name" value="4pyrrol_synth_uPrphyn_synth"/>
</dbReference>
<name>A0A4R6Y3P9_9BURK</name>
<dbReference type="GO" id="GO:0006780">
    <property type="term" value="P:uroporphyrinogen III biosynthetic process"/>
    <property type="evidence" value="ECO:0007669"/>
    <property type="project" value="UniProtKB-UniRule"/>
</dbReference>
<evidence type="ECO:0000256" key="8">
    <source>
        <dbReference type="ARBA" id="ARBA00048617"/>
    </source>
</evidence>
<evidence type="ECO:0000313" key="11">
    <source>
        <dbReference type="EMBL" id="TDR31144.1"/>
    </source>
</evidence>
<dbReference type="EMBL" id="SNZE01000012">
    <property type="protein sequence ID" value="TDR31144.1"/>
    <property type="molecule type" value="Genomic_DNA"/>
</dbReference>
<gene>
    <name evidence="11" type="ORF">DFR44_11213</name>
</gene>
<dbReference type="InterPro" id="IPR036108">
    <property type="entry name" value="4pyrrol_syn_uPrphyn_synt_sf"/>
</dbReference>
<keyword evidence="4 9" id="KW-0456">Lyase</keyword>
<accession>A0A4R6Y3P9</accession>
<evidence type="ECO:0000256" key="2">
    <source>
        <dbReference type="ARBA" id="ARBA00008133"/>
    </source>
</evidence>
<dbReference type="GO" id="GO:0006782">
    <property type="term" value="P:protoporphyrinogen IX biosynthetic process"/>
    <property type="evidence" value="ECO:0007669"/>
    <property type="project" value="UniProtKB-UniRule"/>
</dbReference>
<evidence type="ECO:0000256" key="3">
    <source>
        <dbReference type="ARBA" id="ARBA00013109"/>
    </source>
</evidence>
<dbReference type="InterPro" id="IPR039793">
    <property type="entry name" value="UROS/Hem4"/>
</dbReference>
<comment type="pathway">
    <text evidence="1 9">Porphyrin-containing compound metabolism; protoporphyrin-IX biosynthesis; coproporphyrinogen-III from 5-aminolevulinate: step 3/4.</text>
</comment>
<dbReference type="RefSeq" id="WP_162845190.1">
    <property type="nucleotide sequence ID" value="NZ_SNZE01000012.1"/>
</dbReference>
<dbReference type="EC" id="4.2.1.75" evidence="3 9"/>
<dbReference type="SUPFAM" id="SSF69618">
    <property type="entry name" value="HemD-like"/>
    <property type="match status" value="1"/>
</dbReference>
<evidence type="ECO:0000256" key="7">
    <source>
        <dbReference type="ARBA" id="ARBA00040167"/>
    </source>
</evidence>
<evidence type="ECO:0000313" key="12">
    <source>
        <dbReference type="Proteomes" id="UP000294480"/>
    </source>
</evidence>
<protein>
    <recommendedName>
        <fullName evidence="7 9">Uroporphyrinogen-III synthase</fullName>
        <ecNumber evidence="3 9">4.2.1.75</ecNumber>
    </recommendedName>
</protein>